<dbReference type="InterPro" id="IPR029510">
    <property type="entry name" value="Ald_DH_CS_GLU"/>
</dbReference>
<dbReference type="Pfam" id="PF00171">
    <property type="entry name" value="Aldedh"/>
    <property type="match status" value="1"/>
</dbReference>
<evidence type="ECO:0000256" key="2">
    <source>
        <dbReference type="ARBA" id="ARBA00023002"/>
    </source>
</evidence>
<keyword evidence="2 4" id="KW-0560">Oxidoreductase</keyword>
<dbReference type="InterPro" id="IPR016161">
    <property type="entry name" value="Ald_DH/histidinol_DH"/>
</dbReference>
<sequence>LNAGVDKLFFTGSTAVGKTLMKMAAKTLTPLSLELGGNDPMIVCADANLERAAAGAVWTAFSNAGQSCGAIERVYVQREIYQPFLDLVKQKTEALRIGYDQDFNVDVGGMATEQQMKTVRRQLKDALKRGARVWAQSPLPDNPEWHNLLPATVLVDVNHDMLVMKEETFGPLMGVMPFDTIEEALRLANDTNYGLSASVWSRDYKKADQIARQIQAGAVLINDHLMSHVMPEAPWGGFKESGFGRTHGREAFEEMTQPQAIVHDWLGDQYTNLWYYPYSRKVYQAMRGAVYAQSGENFWQRLSGLWAVARMLPKMFHPKL</sequence>
<dbReference type="GO" id="GO:0016620">
    <property type="term" value="F:oxidoreductase activity, acting on the aldehyde or oxo group of donors, NAD or NADP as acceptor"/>
    <property type="evidence" value="ECO:0007669"/>
    <property type="project" value="InterPro"/>
</dbReference>
<comment type="similarity">
    <text evidence="1 4">Belongs to the aldehyde dehydrogenase family.</text>
</comment>
<proteinExistence type="inferred from homology"/>
<dbReference type="Gene3D" id="3.40.309.10">
    <property type="entry name" value="Aldehyde Dehydrogenase, Chain A, domain 2"/>
    <property type="match status" value="1"/>
</dbReference>
<accession>A0A7V5PNJ4</accession>
<evidence type="ECO:0000256" key="4">
    <source>
        <dbReference type="RuleBase" id="RU003345"/>
    </source>
</evidence>
<dbReference type="PROSITE" id="PS00070">
    <property type="entry name" value="ALDEHYDE_DEHYDR_CYS"/>
    <property type="match status" value="1"/>
</dbReference>
<dbReference type="InterPro" id="IPR016160">
    <property type="entry name" value="Ald_DH_CS_CYS"/>
</dbReference>
<dbReference type="SUPFAM" id="SSF53720">
    <property type="entry name" value="ALDH-like"/>
    <property type="match status" value="1"/>
</dbReference>
<dbReference type="PANTHER" id="PTHR11699">
    <property type="entry name" value="ALDEHYDE DEHYDROGENASE-RELATED"/>
    <property type="match status" value="1"/>
</dbReference>
<dbReference type="InterPro" id="IPR016163">
    <property type="entry name" value="Ald_DH_C"/>
</dbReference>
<feature type="non-terminal residue" evidence="6">
    <location>
        <position position="1"/>
    </location>
</feature>
<evidence type="ECO:0000313" key="6">
    <source>
        <dbReference type="EMBL" id="HHJ52381.1"/>
    </source>
</evidence>
<dbReference type="EMBL" id="DROD01000285">
    <property type="protein sequence ID" value="HHJ52381.1"/>
    <property type="molecule type" value="Genomic_DNA"/>
</dbReference>
<evidence type="ECO:0000256" key="1">
    <source>
        <dbReference type="ARBA" id="ARBA00009986"/>
    </source>
</evidence>
<protein>
    <submittedName>
        <fullName evidence="6">Aldehyde dehydrogenase family protein</fullName>
    </submittedName>
</protein>
<reference evidence="6" key="1">
    <citation type="journal article" date="2020" name="mSystems">
        <title>Genome- and Community-Level Interaction Insights into Carbon Utilization and Element Cycling Functions of Hydrothermarchaeota in Hydrothermal Sediment.</title>
        <authorList>
            <person name="Zhou Z."/>
            <person name="Liu Y."/>
            <person name="Xu W."/>
            <person name="Pan J."/>
            <person name="Luo Z.H."/>
            <person name="Li M."/>
        </authorList>
    </citation>
    <scope>NUCLEOTIDE SEQUENCE [LARGE SCALE GENOMIC DNA]</scope>
    <source>
        <strain evidence="6">HyVt-527</strain>
    </source>
</reference>
<feature type="active site" evidence="3">
    <location>
        <position position="34"/>
    </location>
</feature>
<dbReference type="PROSITE" id="PS00687">
    <property type="entry name" value="ALDEHYDE_DEHYDR_GLU"/>
    <property type="match status" value="1"/>
</dbReference>
<dbReference type="AlphaFoldDB" id="A0A7V5PNJ4"/>
<dbReference type="InterPro" id="IPR016162">
    <property type="entry name" value="Ald_DH_N"/>
</dbReference>
<evidence type="ECO:0000259" key="5">
    <source>
        <dbReference type="Pfam" id="PF00171"/>
    </source>
</evidence>
<evidence type="ECO:0000256" key="3">
    <source>
        <dbReference type="PROSITE-ProRule" id="PRU10007"/>
    </source>
</evidence>
<dbReference type="InterPro" id="IPR015590">
    <property type="entry name" value="Aldehyde_DH_dom"/>
</dbReference>
<dbReference type="Proteomes" id="UP000886124">
    <property type="component" value="Unassembled WGS sequence"/>
</dbReference>
<comment type="caution">
    <text evidence="6">The sequence shown here is derived from an EMBL/GenBank/DDBJ whole genome shotgun (WGS) entry which is preliminary data.</text>
</comment>
<name>A0A7V5PNJ4_CALAY</name>
<dbReference type="Gene3D" id="3.40.605.10">
    <property type="entry name" value="Aldehyde Dehydrogenase, Chain A, domain 1"/>
    <property type="match status" value="1"/>
</dbReference>
<feature type="domain" description="Aldehyde dehydrogenase" evidence="5">
    <location>
        <begin position="3"/>
        <end position="260"/>
    </location>
</feature>
<gene>
    <name evidence="6" type="ORF">ENJ89_04230</name>
</gene>
<organism evidence="6">
    <name type="scientific">Caldithrix abyssi</name>
    <dbReference type="NCBI Taxonomy" id="187145"/>
    <lineage>
        <taxon>Bacteria</taxon>
        <taxon>Pseudomonadati</taxon>
        <taxon>Calditrichota</taxon>
        <taxon>Calditrichia</taxon>
        <taxon>Calditrichales</taxon>
        <taxon>Calditrichaceae</taxon>
        <taxon>Caldithrix</taxon>
    </lineage>
</organism>
<dbReference type="FunFam" id="3.40.309.10:FF:000009">
    <property type="entry name" value="Aldehyde dehydrogenase A"/>
    <property type="match status" value="1"/>
</dbReference>